<dbReference type="STRING" id="62324.A0A4Y0BRJ4"/>
<dbReference type="GO" id="GO:0019005">
    <property type="term" value="C:SCF ubiquitin ligase complex"/>
    <property type="evidence" value="ECO:0007669"/>
    <property type="project" value="TreeGrafter"/>
</dbReference>
<keyword evidence="1" id="KW-0833">Ubl conjugation pathway</keyword>
<sequence length="677" mass="78434">MIGRTFVTFIRTSCSPFCTRSRSRKNNFLFLCERMEMSIESWFNLHYYGFGHGEEFDDYDEEEEESEEEEIVVEEPIEEVDDREFPFHDDVFYINLKGPRVRTGFDNLPMEILLNIFRFLNSVDRDSAALTCKRWFDAMGYREFLDEVCFHFEEVSICDGTHPIALFLRSFRHFSNIKLTRVQFNGYSEFWDVFGEYIREITFCNCITLTKSKLTIILKRLPFLECLALEEADEFFKTWTPVELKRIEPVCRCLRKLALRKSNAFTVDHLHYLIAMGPNISALEISKCLKQIDAPTRVKILTTILAIMKMRKKKLQAVDFSYTMYDDLFLKQFAEIDNMSLSQMSLSFFERAPIKDPGIIDILRCQSAIVHLDLSSFLNLTDFALIEISTSLRLLKTLKLNGCWLLTDFGVESIYQLDRLQVLDLSDCDKISDRGFMKAIVDRRRDCMSQLYLSMLPGLTDSVILKICLTLLNLTVIDFCGSDCMNDTSVQFLFCYLRCLRILRLNGCVKISDAGLTGENLPVAVIEMWDTQLTFSISELRSLQELQLSGCFKVTDFTLIHSFRFRELRELNLAHCVQISEAGIEAMSLNCPALEQIDLSDCFHVNDRCVEALAKNLLRLRSLKLVRLPLITVASVDALVQYAKVLRYLYIRSCNKIPKDAPERLKTIATLRNIPKC</sequence>
<dbReference type="InterPro" id="IPR036047">
    <property type="entry name" value="F-box-like_dom_sf"/>
</dbReference>
<name>A0A4Y0BRJ4_ANOFN</name>
<dbReference type="InterPro" id="IPR001810">
    <property type="entry name" value="F-box_dom"/>
</dbReference>
<dbReference type="VEuPathDB" id="VectorBase:AFUN2_000411"/>
<dbReference type="Pfam" id="PF12937">
    <property type="entry name" value="F-box-like"/>
    <property type="match status" value="1"/>
</dbReference>
<dbReference type="InterPro" id="IPR001611">
    <property type="entry name" value="Leu-rich_rpt"/>
</dbReference>
<evidence type="ECO:0000256" key="1">
    <source>
        <dbReference type="ARBA" id="ARBA00022786"/>
    </source>
</evidence>
<dbReference type="SMART" id="SM00256">
    <property type="entry name" value="FBOX"/>
    <property type="match status" value="1"/>
</dbReference>
<dbReference type="SUPFAM" id="SSF52047">
    <property type="entry name" value="RNI-like"/>
    <property type="match status" value="1"/>
</dbReference>
<dbReference type="GO" id="GO:0031146">
    <property type="term" value="P:SCF-dependent proteasomal ubiquitin-dependent protein catabolic process"/>
    <property type="evidence" value="ECO:0007669"/>
    <property type="project" value="TreeGrafter"/>
</dbReference>
<dbReference type="SMART" id="SM00367">
    <property type="entry name" value="LRR_CC"/>
    <property type="match status" value="7"/>
</dbReference>
<reference evidence="3" key="1">
    <citation type="submission" date="2020-05" db="UniProtKB">
        <authorList>
            <consortium name="EnsemblMetazoa"/>
        </authorList>
    </citation>
    <scope>IDENTIFICATION</scope>
    <source>
        <strain evidence="3">FUMOZ</strain>
    </source>
</reference>
<dbReference type="SUPFAM" id="SSF81383">
    <property type="entry name" value="F-box domain"/>
    <property type="match status" value="1"/>
</dbReference>
<proteinExistence type="predicted"/>
<dbReference type="AlphaFoldDB" id="A0A4Y0BRJ4"/>
<dbReference type="PANTHER" id="PTHR13318:SF193">
    <property type="entry name" value="F-BOX_LRR-REPEAT PROTEIN 16"/>
    <property type="match status" value="1"/>
</dbReference>
<organism evidence="3">
    <name type="scientific">Anopheles funestus</name>
    <name type="common">African malaria mosquito</name>
    <dbReference type="NCBI Taxonomy" id="62324"/>
    <lineage>
        <taxon>Eukaryota</taxon>
        <taxon>Metazoa</taxon>
        <taxon>Ecdysozoa</taxon>
        <taxon>Arthropoda</taxon>
        <taxon>Hexapoda</taxon>
        <taxon>Insecta</taxon>
        <taxon>Pterygota</taxon>
        <taxon>Neoptera</taxon>
        <taxon>Endopterygota</taxon>
        <taxon>Diptera</taxon>
        <taxon>Nematocera</taxon>
        <taxon>Culicoidea</taxon>
        <taxon>Culicidae</taxon>
        <taxon>Anophelinae</taxon>
        <taxon>Anopheles</taxon>
    </lineage>
</organism>
<dbReference type="Pfam" id="PF13516">
    <property type="entry name" value="LRR_6"/>
    <property type="match status" value="1"/>
</dbReference>
<dbReference type="Gene3D" id="3.80.10.10">
    <property type="entry name" value="Ribonuclease Inhibitor"/>
    <property type="match status" value="3"/>
</dbReference>
<protein>
    <submittedName>
        <fullName evidence="3">F-box domain-containing protein</fullName>
    </submittedName>
</protein>
<dbReference type="InterPro" id="IPR006553">
    <property type="entry name" value="Leu-rich_rpt_Cys-con_subtyp"/>
</dbReference>
<dbReference type="EnsemblMetazoa" id="AFUN022152-RA">
    <property type="protein sequence ID" value="AFUN022152-PA"/>
    <property type="gene ID" value="AFUN022152"/>
</dbReference>
<dbReference type="InterPro" id="IPR032675">
    <property type="entry name" value="LRR_dom_sf"/>
</dbReference>
<evidence type="ECO:0000259" key="2">
    <source>
        <dbReference type="PROSITE" id="PS50181"/>
    </source>
</evidence>
<dbReference type="PROSITE" id="PS50181">
    <property type="entry name" value="FBOX"/>
    <property type="match status" value="1"/>
</dbReference>
<accession>A0A4Y0BRJ4</accession>
<evidence type="ECO:0000313" key="3">
    <source>
        <dbReference type="EnsemblMetazoa" id="AFUN022152-PA"/>
    </source>
</evidence>
<dbReference type="VEuPathDB" id="VectorBase:AFUN022152"/>
<dbReference type="PANTHER" id="PTHR13318">
    <property type="entry name" value="PARTNER OF PAIRED, ISOFORM B-RELATED"/>
    <property type="match status" value="1"/>
</dbReference>
<feature type="domain" description="F-box" evidence="2">
    <location>
        <begin position="102"/>
        <end position="148"/>
    </location>
</feature>